<dbReference type="Proteomes" id="UP001107558">
    <property type="component" value="Chromosome 1"/>
</dbReference>
<keyword evidence="12" id="KW-1185">Reference proteome</keyword>
<dbReference type="InterPro" id="IPR025483">
    <property type="entry name" value="Lipase_euk"/>
</dbReference>
<reference evidence="11" key="1">
    <citation type="submission" date="2021-03" db="EMBL/GenBank/DDBJ databases">
        <title>Chromosome level genome of the anhydrobiotic midge Polypedilum vanderplanki.</title>
        <authorList>
            <person name="Yoshida Y."/>
            <person name="Kikawada T."/>
            <person name="Gusev O."/>
        </authorList>
    </citation>
    <scope>NUCLEOTIDE SEQUENCE</scope>
    <source>
        <strain evidence="11">NIAS01</strain>
        <tissue evidence="11">Whole body or cell culture</tissue>
    </source>
</reference>
<evidence type="ECO:0000256" key="4">
    <source>
        <dbReference type="ARBA" id="ARBA00022963"/>
    </source>
</evidence>
<dbReference type="GO" id="GO:0016788">
    <property type="term" value="F:hydrolase activity, acting on ester bonds"/>
    <property type="evidence" value="ECO:0007669"/>
    <property type="project" value="InterPro"/>
</dbReference>
<dbReference type="PIRSF" id="PIRSF000862">
    <property type="entry name" value="Steryl_ester_lip"/>
    <property type="match status" value="1"/>
</dbReference>
<feature type="active site" description="Charge relay system" evidence="8">
    <location>
        <position position="338"/>
    </location>
</feature>
<evidence type="ECO:0000256" key="9">
    <source>
        <dbReference type="SAM" id="SignalP"/>
    </source>
</evidence>
<evidence type="ECO:0000256" key="1">
    <source>
        <dbReference type="ARBA" id="ARBA00010701"/>
    </source>
</evidence>
<dbReference type="GO" id="GO:0016042">
    <property type="term" value="P:lipid catabolic process"/>
    <property type="evidence" value="ECO:0007669"/>
    <property type="project" value="UniProtKB-KW"/>
</dbReference>
<evidence type="ECO:0000256" key="7">
    <source>
        <dbReference type="PIRNR" id="PIRNR000862"/>
    </source>
</evidence>
<dbReference type="InterPro" id="IPR029058">
    <property type="entry name" value="AB_hydrolase_fold"/>
</dbReference>
<dbReference type="FunFam" id="3.40.50.1820:FF:000021">
    <property type="entry name" value="Lipase"/>
    <property type="match status" value="1"/>
</dbReference>
<feature type="domain" description="Partial AB-hydrolase lipase" evidence="10">
    <location>
        <begin position="31"/>
        <end position="89"/>
    </location>
</feature>
<feature type="signal peptide" evidence="9">
    <location>
        <begin position="1"/>
        <end position="19"/>
    </location>
</feature>
<accession>A0A9J6CM77</accession>
<keyword evidence="4 7" id="KW-0442">Lipid degradation</keyword>
<evidence type="ECO:0000256" key="2">
    <source>
        <dbReference type="ARBA" id="ARBA00022729"/>
    </source>
</evidence>
<protein>
    <recommendedName>
        <fullName evidence="7">Lipase</fullName>
    </recommendedName>
</protein>
<feature type="active site" description="Charge relay system" evidence="8">
    <location>
        <position position="372"/>
    </location>
</feature>
<sequence>MKTAQILIVFLALFSVVFADVWEDTQLNTIQLLRKYGYTAEEYSVTTSDGYRLGIHRCSGGPVSPPAANKPVAFLMHGQLSSSADYVIMGPQVSLAYMLSDLGYDVWMGNSHGNRYSNTHTSLNNETKAYWDFSWHEIGSIDVPTMIDYILARTGQRNLHYIGHSMGTTVYFVMISEKPAYASKLRSVNLLAPATYMTYIVTPYVRWIAAYAYTWDLMFNMMGTYYFAPTDEMDKQAAYNDCRDGAPYQEMCAIQIFLIAGWNSQETNRTMLPVMNAHSPAGASMMNMLHYAQIVRSGIFQQYDHGVNNIYRYGQLTPPLYRFTGHTAPLHLFWSTNDWMATPADVSTLYNRLGGSSVVDLFYHVPQVEWNHMDFVWGINVRRLVYNRMVEEMRKYD</sequence>
<name>A0A9J6CM77_POLVA</name>
<gene>
    <name evidence="11" type="ORF">PVAND_012351</name>
</gene>
<evidence type="ECO:0000256" key="6">
    <source>
        <dbReference type="ARBA" id="ARBA00023180"/>
    </source>
</evidence>
<evidence type="ECO:0000256" key="8">
    <source>
        <dbReference type="PIRSR" id="PIRSR000862-1"/>
    </source>
</evidence>
<evidence type="ECO:0000313" key="12">
    <source>
        <dbReference type="Proteomes" id="UP001107558"/>
    </source>
</evidence>
<comment type="similarity">
    <text evidence="1 7">Belongs to the AB hydrolase superfamily. Lipase family.</text>
</comment>
<comment type="caution">
    <text evidence="11">The sequence shown here is derived from an EMBL/GenBank/DDBJ whole genome shotgun (WGS) entry which is preliminary data.</text>
</comment>
<keyword evidence="2 9" id="KW-0732">Signal</keyword>
<keyword evidence="6" id="KW-0325">Glycoprotein</keyword>
<evidence type="ECO:0000256" key="5">
    <source>
        <dbReference type="ARBA" id="ARBA00023098"/>
    </source>
</evidence>
<dbReference type="PANTHER" id="PTHR11005">
    <property type="entry name" value="LYSOSOMAL ACID LIPASE-RELATED"/>
    <property type="match status" value="1"/>
</dbReference>
<dbReference type="EMBL" id="JADBJN010000001">
    <property type="protein sequence ID" value="KAG5683044.1"/>
    <property type="molecule type" value="Genomic_DNA"/>
</dbReference>
<dbReference type="Pfam" id="PF04083">
    <property type="entry name" value="Abhydro_lipase"/>
    <property type="match status" value="1"/>
</dbReference>
<keyword evidence="5" id="KW-0443">Lipid metabolism</keyword>
<evidence type="ECO:0000313" key="11">
    <source>
        <dbReference type="EMBL" id="KAG5683044.1"/>
    </source>
</evidence>
<evidence type="ECO:0000259" key="10">
    <source>
        <dbReference type="Pfam" id="PF04083"/>
    </source>
</evidence>
<dbReference type="SUPFAM" id="SSF53474">
    <property type="entry name" value="alpha/beta-Hydrolases"/>
    <property type="match status" value="1"/>
</dbReference>
<feature type="chain" id="PRO_5039946433" description="Lipase" evidence="9">
    <location>
        <begin position="20"/>
        <end position="397"/>
    </location>
</feature>
<organism evidence="11 12">
    <name type="scientific">Polypedilum vanderplanki</name>
    <name type="common">Sleeping chironomid midge</name>
    <dbReference type="NCBI Taxonomy" id="319348"/>
    <lineage>
        <taxon>Eukaryota</taxon>
        <taxon>Metazoa</taxon>
        <taxon>Ecdysozoa</taxon>
        <taxon>Arthropoda</taxon>
        <taxon>Hexapoda</taxon>
        <taxon>Insecta</taxon>
        <taxon>Pterygota</taxon>
        <taxon>Neoptera</taxon>
        <taxon>Endopterygota</taxon>
        <taxon>Diptera</taxon>
        <taxon>Nematocera</taxon>
        <taxon>Chironomoidea</taxon>
        <taxon>Chironomidae</taxon>
        <taxon>Chironominae</taxon>
        <taxon>Polypedilum</taxon>
        <taxon>Polypedilum</taxon>
    </lineage>
</organism>
<keyword evidence="3 7" id="KW-0378">Hydrolase</keyword>
<dbReference type="Gene3D" id="3.40.50.1820">
    <property type="entry name" value="alpha/beta hydrolase"/>
    <property type="match status" value="1"/>
</dbReference>
<dbReference type="InterPro" id="IPR006693">
    <property type="entry name" value="AB_hydrolase_lipase"/>
</dbReference>
<proteinExistence type="inferred from homology"/>
<evidence type="ECO:0000256" key="3">
    <source>
        <dbReference type="ARBA" id="ARBA00022801"/>
    </source>
</evidence>
<dbReference type="OrthoDB" id="9974421at2759"/>
<feature type="active site" description="Nucleophile" evidence="8">
    <location>
        <position position="165"/>
    </location>
</feature>
<dbReference type="AlphaFoldDB" id="A0A9J6CM77"/>